<keyword evidence="7 8" id="KW-0119">Carbohydrate metabolism</keyword>
<evidence type="ECO:0000256" key="4">
    <source>
        <dbReference type="ARBA" id="ARBA00011245"/>
    </source>
</evidence>
<accession>A0A366B0F1</accession>
<evidence type="ECO:0000256" key="11">
    <source>
        <dbReference type="PIRSR" id="PIRSR005096-3"/>
    </source>
</evidence>
<organism evidence="12 13">
    <name type="scientific">Flavobacterium psychrolimnae</name>
    <dbReference type="NCBI Taxonomy" id="249351"/>
    <lineage>
        <taxon>Bacteria</taxon>
        <taxon>Pseudomonadati</taxon>
        <taxon>Bacteroidota</taxon>
        <taxon>Flavobacteriia</taxon>
        <taxon>Flavobacteriales</taxon>
        <taxon>Flavobacteriaceae</taxon>
        <taxon>Flavobacterium</taxon>
    </lineage>
</organism>
<dbReference type="EC" id="5.1.3.3" evidence="8"/>
<evidence type="ECO:0000256" key="5">
    <source>
        <dbReference type="ARBA" id="ARBA00022837"/>
    </source>
</evidence>
<evidence type="ECO:0000256" key="1">
    <source>
        <dbReference type="ARBA" id="ARBA00001913"/>
    </source>
</evidence>
<evidence type="ECO:0000256" key="2">
    <source>
        <dbReference type="ARBA" id="ARBA00005028"/>
    </source>
</evidence>
<dbReference type="EMBL" id="QNUX01000011">
    <property type="protein sequence ID" value="RBN49624.1"/>
    <property type="molecule type" value="Genomic_DNA"/>
</dbReference>
<dbReference type="InterPro" id="IPR047215">
    <property type="entry name" value="Galactose_mutarotase-like"/>
</dbReference>
<feature type="binding site" evidence="11">
    <location>
        <begin position="195"/>
        <end position="197"/>
    </location>
    <ligand>
        <name>beta-D-galactose</name>
        <dbReference type="ChEBI" id="CHEBI:27667"/>
    </ligand>
</feature>
<dbReference type="GO" id="GO:0030246">
    <property type="term" value="F:carbohydrate binding"/>
    <property type="evidence" value="ECO:0007669"/>
    <property type="project" value="InterPro"/>
</dbReference>
<dbReference type="Gene3D" id="2.70.98.10">
    <property type="match status" value="1"/>
</dbReference>
<proteinExistence type="inferred from homology"/>
<gene>
    <name evidence="12" type="ORF">DR980_11795</name>
</gene>
<name>A0A366B0F1_9FLAO</name>
<comment type="caution">
    <text evidence="12">The sequence shown here is derived from an EMBL/GenBank/DDBJ whole genome shotgun (WGS) entry which is preliminary data.</text>
</comment>
<dbReference type="PIRSF" id="PIRSF005096">
    <property type="entry name" value="GALM"/>
    <property type="match status" value="1"/>
</dbReference>
<evidence type="ECO:0000256" key="7">
    <source>
        <dbReference type="ARBA" id="ARBA00023277"/>
    </source>
</evidence>
<comment type="catalytic activity">
    <reaction evidence="8">
        <text>alpha-D-glucose = beta-D-glucose</text>
        <dbReference type="Rhea" id="RHEA:10264"/>
        <dbReference type="ChEBI" id="CHEBI:15903"/>
        <dbReference type="ChEBI" id="CHEBI:17925"/>
        <dbReference type="EC" id="5.1.3.3"/>
    </reaction>
</comment>
<feature type="active site" description="Proton donor" evidence="9">
    <location>
        <position position="195"/>
    </location>
</feature>
<feature type="active site" description="Proton acceptor" evidence="9">
    <location>
        <position position="315"/>
    </location>
</feature>
<sequence length="350" mass="39038">MKIKHISHFKTNSVMESFGLMPDGEEVSVCELSNKNGMRMKVMGYGATLTSLKVPLKNGDLVDVVLGFDTLEAYMQSFNLESAPYLGATVGRFAGRINEGEFKLNGKLISLNKNNNGNSLHGGTIGFSQKNWKIKKHTEGKNPSVTFTCVSPDNEEHFPGELSVDLTYMLSDDNELIIEYIASTTEDTIINLTHHSYFNLNGHQSSVANQEMRVNSQRILETAASGIPTGRFLNVANCPFDFTSARTCPSKIDTTFVLNKEKEYAASLYNSDKTLKMSVYTNQPAVHIYVGGNCFNTIKGKENANYHPTSGICFETQNFPDAPNHEHFPSSVLRKGELYYHKTIYKFQSF</sequence>
<comment type="cofactor">
    <cofactor evidence="1">
        <name>Ca(2+)</name>
        <dbReference type="ChEBI" id="CHEBI:29108"/>
    </cofactor>
</comment>
<dbReference type="InterPro" id="IPR011013">
    <property type="entry name" value="Gal_mutarotase_sf_dom"/>
</dbReference>
<dbReference type="InterPro" id="IPR014718">
    <property type="entry name" value="GH-type_carb-bd"/>
</dbReference>
<evidence type="ECO:0000256" key="10">
    <source>
        <dbReference type="PIRSR" id="PIRSR005096-2"/>
    </source>
</evidence>
<evidence type="ECO:0000256" key="6">
    <source>
        <dbReference type="ARBA" id="ARBA00023235"/>
    </source>
</evidence>
<dbReference type="GO" id="GO:0006006">
    <property type="term" value="P:glucose metabolic process"/>
    <property type="evidence" value="ECO:0007669"/>
    <property type="project" value="TreeGrafter"/>
</dbReference>
<evidence type="ECO:0000256" key="8">
    <source>
        <dbReference type="PIRNR" id="PIRNR005096"/>
    </source>
</evidence>
<comment type="pathway">
    <text evidence="2 8">Carbohydrate metabolism; hexose metabolism.</text>
</comment>
<dbReference type="GO" id="GO:0004034">
    <property type="term" value="F:aldose 1-epimerase activity"/>
    <property type="evidence" value="ECO:0007669"/>
    <property type="project" value="UniProtKB-EC"/>
</dbReference>
<keyword evidence="6 8" id="KW-0413">Isomerase</keyword>
<dbReference type="AlphaFoldDB" id="A0A366B0F1"/>
<dbReference type="SUPFAM" id="SSF74650">
    <property type="entry name" value="Galactose mutarotase-like"/>
    <property type="match status" value="1"/>
</dbReference>
<dbReference type="InterPro" id="IPR015443">
    <property type="entry name" value="Aldose_1-epimerase"/>
</dbReference>
<dbReference type="RefSeq" id="WP_113636395.1">
    <property type="nucleotide sequence ID" value="NZ_QNUX01000011.1"/>
</dbReference>
<dbReference type="CDD" id="cd09019">
    <property type="entry name" value="galactose_mutarotase_like"/>
    <property type="match status" value="1"/>
</dbReference>
<dbReference type="PANTHER" id="PTHR10091">
    <property type="entry name" value="ALDOSE-1-EPIMERASE"/>
    <property type="match status" value="1"/>
</dbReference>
<protein>
    <recommendedName>
        <fullName evidence="8">Aldose 1-epimerase</fullName>
        <ecNumber evidence="8">5.1.3.3</ecNumber>
    </recommendedName>
</protein>
<comment type="similarity">
    <text evidence="3 8">Belongs to the aldose epimerase family.</text>
</comment>
<dbReference type="InterPro" id="IPR008183">
    <property type="entry name" value="Aldose_1/G6P_1-epimerase"/>
</dbReference>
<dbReference type="Pfam" id="PF01263">
    <property type="entry name" value="Aldose_epim"/>
    <property type="match status" value="1"/>
</dbReference>
<reference evidence="12 13" key="1">
    <citation type="submission" date="2018-07" db="EMBL/GenBank/DDBJ databases">
        <title>Complete genome sequence of Flavobacterium psychrolimnae LMG 22018.</title>
        <authorList>
            <person name="Kim D.-U."/>
        </authorList>
    </citation>
    <scope>NUCLEOTIDE SEQUENCE [LARGE SCALE GENOMIC DNA]</scope>
    <source>
        <strain evidence="12 13">LMG 22018</strain>
    </source>
</reference>
<evidence type="ECO:0000313" key="12">
    <source>
        <dbReference type="EMBL" id="RBN49624.1"/>
    </source>
</evidence>
<dbReference type="GO" id="GO:0005737">
    <property type="term" value="C:cytoplasm"/>
    <property type="evidence" value="ECO:0007669"/>
    <property type="project" value="TreeGrafter"/>
</dbReference>
<dbReference type="PANTHER" id="PTHR10091:SF0">
    <property type="entry name" value="GALACTOSE MUTAROTASE"/>
    <property type="match status" value="1"/>
</dbReference>
<dbReference type="UniPathway" id="UPA00242"/>
<evidence type="ECO:0000313" key="13">
    <source>
        <dbReference type="Proteomes" id="UP000253676"/>
    </source>
</evidence>
<keyword evidence="13" id="KW-1185">Reference proteome</keyword>
<dbReference type="Proteomes" id="UP000253676">
    <property type="component" value="Unassembled WGS sequence"/>
</dbReference>
<feature type="binding site" evidence="10">
    <location>
        <position position="253"/>
    </location>
    <ligand>
        <name>beta-D-galactose</name>
        <dbReference type="ChEBI" id="CHEBI:27667"/>
    </ligand>
</feature>
<evidence type="ECO:0000256" key="9">
    <source>
        <dbReference type="PIRSR" id="PIRSR005096-1"/>
    </source>
</evidence>
<dbReference type="GO" id="GO:0033499">
    <property type="term" value="P:galactose catabolic process via UDP-galactose, Leloir pathway"/>
    <property type="evidence" value="ECO:0007669"/>
    <property type="project" value="TreeGrafter"/>
</dbReference>
<dbReference type="OrthoDB" id="9779408at2"/>
<evidence type="ECO:0000256" key="3">
    <source>
        <dbReference type="ARBA" id="ARBA00006206"/>
    </source>
</evidence>
<keyword evidence="5" id="KW-0106">Calcium</keyword>
<dbReference type="NCBIfam" id="NF008277">
    <property type="entry name" value="PRK11055.1"/>
    <property type="match status" value="1"/>
</dbReference>
<comment type="subunit">
    <text evidence="4">Monomer.</text>
</comment>